<comment type="subcellular location">
    <subcellularLocation>
        <location evidence="1">Nucleus</location>
    </subcellularLocation>
</comment>
<evidence type="ECO:0000313" key="6">
    <source>
        <dbReference type="Proteomes" id="UP000059188"/>
    </source>
</evidence>
<dbReference type="PROSITE" id="PS50048">
    <property type="entry name" value="ZN2_CY6_FUNGAL_2"/>
    <property type="match status" value="1"/>
</dbReference>
<dbReference type="AlphaFoldDB" id="A0A0B7FCZ4"/>
<keyword evidence="6" id="KW-1185">Reference proteome</keyword>
<evidence type="ECO:0000256" key="2">
    <source>
        <dbReference type="ARBA" id="ARBA00023242"/>
    </source>
</evidence>
<dbReference type="PANTHER" id="PTHR37534">
    <property type="entry name" value="TRANSCRIPTIONAL ACTIVATOR PROTEIN UGA3"/>
    <property type="match status" value="1"/>
</dbReference>
<dbReference type="GO" id="GO:0005634">
    <property type="term" value="C:nucleus"/>
    <property type="evidence" value="ECO:0007669"/>
    <property type="project" value="UniProtKB-SubCell"/>
</dbReference>
<feature type="region of interest" description="Disordered" evidence="3">
    <location>
        <begin position="65"/>
        <end position="109"/>
    </location>
</feature>
<dbReference type="Pfam" id="PF00172">
    <property type="entry name" value="Zn_clus"/>
    <property type="match status" value="1"/>
</dbReference>
<reference evidence="5 6" key="1">
    <citation type="submission" date="2014-11" db="EMBL/GenBank/DDBJ databases">
        <authorList>
            <person name="Wibberg Daniel"/>
        </authorList>
    </citation>
    <scope>NUCLEOTIDE SEQUENCE [LARGE SCALE GENOMIC DNA]</scope>
    <source>
        <strain evidence="5">Rhizoctonia solani AG1-IB 7/3/14</strain>
    </source>
</reference>
<organism evidence="5 6">
    <name type="scientific">Thanatephorus cucumeris (strain AG1-IB / isolate 7/3/14)</name>
    <name type="common">Lettuce bottom rot fungus</name>
    <name type="synonym">Rhizoctonia solani</name>
    <dbReference type="NCBI Taxonomy" id="1108050"/>
    <lineage>
        <taxon>Eukaryota</taxon>
        <taxon>Fungi</taxon>
        <taxon>Dikarya</taxon>
        <taxon>Basidiomycota</taxon>
        <taxon>Agaricomycotina</taxon>
        <taxon>Agaricomycetes</taxon>
        <taxon>Cantharellales</taxon>
        <taxon>Ceratobasidiaceae</taxon>
        <taxon>Rhizoctonia</taxon>
        <taxon>Rhizoctonia solani AG-1</taxon>
    </lineage>
</organism>
<dbReference type="EMBL" id="LN679101">
    <property type="protein sequence ID" value="CEL55926.1"/>
    <property type="molecule type" value="Genomic_DNA"/>
</dbReference>
<dbReference type="Pfam" id="PF11951">
    <property type="entry name" value="Fungal_trans_2"/>
    <property type="match status" value="1"/>
</dbReference>
<dbReference type="GO" id="GO:0008270">
    <property type="term" value="F:zinc ion binding"/>
    <property type="evidence" value="ECO:0007669"/>
    <property type="project" value="InterPro"/>
</dbReference>
<dbReference type="InterPro" id="IPR036864">
    <property type="entry name" value="Zn2-C6_fun-type_DNA-bd_sf"/>
</dbReference>
<dbReference type="SMART" id="SM00066">
    <property type="entry name" value="GAL4"/>
    <property type="match status" value="1"/>
</dbReference>
<dbReference type="PANTHER" id="PTHR37534:SF46">
    <property type="entry name" value="ZN(II)2CYS6 TRANSCRIPTION FACTOR (EUROFUNG)"/>
    <property type="match status" value="1"/>
</dbReference>
<dbReference type="GO" id="GO:0000981">
    <property type="term" value="F:DNA-binding transcription factor activity, RNA polymerase II-specific"/>
    <property type="evidence" value="ECO:0007669"/>
    <property type="project" value="InterPro"/>
</dbReference>
<keyword evidence="2" id="KW-0539">Nucleus</keyword>
<dbReference type="Gene3D" id="4.10.240.10">
    <property type="entry name" value="Zn(2)-C6 fungal-type DNA-binding domain"/>
    <property type="match status" value="1"/>
</dbReference>
<dbReference type="CDD" id="cd00067">
    <property type="entry name" value="GAL4"/>
    <property type="match status" value="1"/>
</dbReference>
<feature type="domain" description="Zn(2)-C6 fungal-type" evidence="4">
    <location>
        <begin position="13"/>
        <end position="41"/>
    </location>
</feature>
<dbReference type="Proteomes" id="UP000059188">
    <property type="component" value="Unassembled WGS sequence"/>
</dbReference>
<evidence type="ECO:0000256" key="3">
    <source>
        <dbReference type="SAM" id="MobiDB-lite"/>
    </source>
</evidence>
<sequence>MYTKQVSGPYPLSCITCRERRKKCDRTHPTCNRCKAGGFTCLGYTSRGGQNNDRLISFRQENSTIRFKPNSESPPGQITNSFSDTQPVQTTVGHSQSTSRAGSRQPQTQYLRLPTPLIRGSHNVLNDLCISSTHSSTYTHLNLNEFESAQNNGELSSGNNKSNRVQLNQSPSNKSPFDVGTNYQRNESYIDYRIYHDIDASTAVIEFISRQYTHAFSLMAFELSSSHEGFVQSCVLATVAISKSVCWSLFVGAKVYRAAMLGYGGRTIKPYTQMLDEFASQINSTKWEGMIIRELSGWLLATLELVDLRFLIDPRLAQRTLHLAVPIFVQITQAEPAFFQGNSSGPSLHIVLLSAQANAGLARFATVDIIGSFIFGSPQMILWDPAFVPELARLQWDEWIPGCPLYFMLVLCTINIWRGQHPHTRDLNEWIQLEHNVQTWQPQQTHCLKSANSWRTLGRLAVQEAFRHMTLIYLYMGVGTFRSIDPRVQASCDQISRLCNLVEANPDLSVHLFFPAIAAGVCARKEKHRSALWKCVNKAETCKSFLFKGVGFSKVLGHLWHGPASNGTEIIWEDYLALVQEITRITG</sequence>
<gene>
    <name evidence="5" type="ORF">RSOLAG1IB_01939</name>
</gene>
<evidence type="ECO:0000259" key="4">
    <source>
        <dbReference type="PROSITE" id="PS50048"/>
    </source>
</evidence>
<name>A0A0B7FCZ4_THACB</name>
<proteinExistence type="predicted"/>
<dbReference type="PROSITE" id="PS00463">
    <property type="entry name" value="ZN2_CY6_FUNGAL_1"/>
    <property type="match status" value="1"/>
</dbReference>
<protein>
    <recommendedName>
        <fullName evidence="4">Zn(2)-C6 fungal-type domain-containing protein</fullName>
    </recommendedName>
</protein>
<accession>A0A0B7FCZ4</accession>
<dbReference type="InterPro" id="IPR001138">
    <property type="entry name" value="Zn2Cys6_DnaBD"/>
</dbReference>
<dbReference type="OrthoDB" id="3319472at2759"/>
<dbReference type="SUPFAM" id="SSF57701">
    <property type="entry name" value="Zn2/Cys6 DNA-binding domain"/>
    <property type="match status" value="1"/>
</dbReference>
<evidence type="ECO:0000313" key="5">
    <source>
        <dbReference type="EMBL" id="CEL55926.1"/>
    </source>
</evidence>
<evidence type="ECO:0000256" key="1">
    <source>
        <dbReference type="ARBA" id="ARBA00004123"/>
    </source>
</evidence>
<dbReference type="InterPro" id="IPR021858">
    <property type="entry name" value="Fun_TF"/>
</dbReference>
<feature type="region of interest" description="Disordered" evidence="3">
    <location>
        <begin position="150"/>
        <end position="180"/>
    </location>
</feature>